<dbReference type="Proteomes" id="UP000094527">
    <property type="component" value="Unassembled WGS sequence"/>
</dbReference>
<protein>
    <submittedName>
        <fullName evidence="2">Uncharacterized protein</fullName>
    </submittedName>
</protein>
<accession>A0A1D2NL68</accession>
<keyword evidence="1" id="KW-0732">Signal</keyword>
<gene>
    <name evidence="2" type="ORF">Ocin01_00864</name>
</gene>
<feature type="chain" id="PRO_5008905713" evidence="1">
    <location>
        <begin position="27"/>
        <end position="133"/>
    </location>
</feature>
<sequence>MTRLKHLTLVSFVIIVLISFFHTCSSQRPLDANDVYTFCASGRARGDIAMCKGYCADSNTRCSSETGVCGCTTTKLISNANANFSCRPAPSRTRCSNACKTFAAIETFRRGDSRICTSKSDTRIMCFCMPRPK</sequence>
<feature type="signal peptide" evidence="1">
    <location>
        <begin position="1"/>
        <end position="26"/>
    </location>
</feature>
<evidence type="ECO:0000313" key="3">
    <source>
        <dbReference type="Proteomes" id="UP000094527"/>
    </source>
</evidence>
<organism evidence="2 3">
    <name type="scientific">Orchesella cincta</name>
    <name type="common">Springtail</name>
    <name type="synonym">Podura cincta</name>
    <dbReference type="NCBI Taxonomy" id="48709"/>
    <lineage>
        <taxon>Eukaryota</taxon>
        <taxon>Metazoa</taxon>
        <taxon>Ecdysozoa</taxon>
        <taxon>Arthropoda</taxon>
        <taxon>Hexapoda</taxon>
        <taxon>Collembola</taxon>
        <taxon>Entomobryomorpha</taxon>
        <taxon>Entomobryoidea</taxon>
        <taxon>Orchesellidae</taxon>
        <taxon>Orchesellinae</taxon>
        <taxon>Orchesella</taxon>
    </lineage>
</organism>
<dbReference type="OMA" id="GDSRICT"/>
<dbReference type="OrthoDB" id="10476986at2759"/>
<evidence type="ECO:0000313" key="2">
    <source>
        <dbReference type="EMBL" id="ODN05845.1"/>
    </source>
</evidence>
<comment type="caution">
    <text evidence="2">The sequence shown here is derived from an EMBL/GenBank/DDBJ whole genome shotgun (WGS) entry which is preliminary data.</text>
</comment>
<reference evidence="2 3" key="1">
    <citation type="journal article" date="2016" name="Genome Biol. Evol.">
        <title>Gene Family Evolution Reflects Adaptation to Soil Environmental Stressors in the Genome of the Collembolan Orchesella cincta.</title>
        <authorList>
            <person name="Faddeeva-Vakhrusheva A."/>
            <person name="Derks M.F."/>
            <person name="Anvar S.Y."/>
            <person name="Agamennone V."/>
            <person name="Suring W."/>
            <person name="Smit S."/>
            <person name="van Straalen N.M."/>
            <person name="Roelofs D."/>
        </authorList>
    </citation>
    <scope>NUCLEOTIDE SEQUENCE [LARGE SCALE GENOMIC DNA]</scope>
    <source>
        <tissue evidence="2">Mixed pool</tissue>
    </source>
</reference>
<name>A0A1D2NL68_ORCCI</name>
<proteinExistence type="predicted"/>
<dbReference type="EMBL" id="LJIJ01000015">
    <property type="protein sequence ID" value="ODN05845.1"/>
    <property type="molecule type" value="Genomic_DNA"/>
</dbReference>
<dbReference type="AlphaFoldDB" id="A0A1D2NL68"/>
<keyword evidence="3" id="KW-1185">Reference proteome</keyword>
<evidence type="ECO:0000256" key="1">
    <source>
        <dbReference type="SAM" id="SignalP"/>
    </source>
</evidence>